<dbReference type="EMBL" id="JBCLYO010000004">
    <property type="protein sequence ID" value="KAL0090511.1"/>
    <property type="molecule type" value="Genomic_DNA"/>
</dbReference>
<dbReference type="Proteomes" id="UP001448207">
    <property type="component" value="Unassembled WGS sequence"/>
</dbReference>
<evidence type="ECO:0008006" key="4">
    <source>
        <dbReference type="Google" id="ProtNLM"/>
    </source>
</evidence>
<keyword evidence="3" id="KW-1185">Reference proteome</keyword>
<comment type="caution">
    <text evidence="2">The sequence shown here is derived from an EMBL/GenBank/DDBJ whole genome shotgun (WGS) entry which is preliminary data.</text>
</comment>
<keyword evidence="1" id="KW-1133">Transmembrane helix</keyword>
<protein>
    <recommendedName>
        <fullName evidence="4">Transmembrane protein</fullName>
    </recommendedName>
</protein>
<name>A0ABR3B5J8_PHYBL</name>
<keyword evidence="1" id="KW-0812">Transmembrane</keyword>
<organism evidence="2 3">
    <name type="scientific">Phycomyces blakesleeanus</name>
    <dbReference type="NCBI Taxonomy" id="4837"/>
    <lineage>
        <taxon>Eukaryota</taxon>
        <taxon>Fungi</taxon>
        <taxon>Fungi incertae sedis</taxon>
        <taxon>Mucoromycota</taxon>
        <taxon>Mucoromycotina</taxon>
        <taxon>Mucoromycetes</taxon>
        <taxon>Mucorales</taxon>
        <taxon>Phycomycetaceae</taxon>
        <taxon>Phycomyces</taxon>
    </lineage>
</organism>
<reference evidence="2 3" key="1">
    <citation type="submission" date="2024-04" db="EMBL/GenBank/DDBJ databases">
        <title>Symmetric and asymmetric DNA N6-adenine methylation regulates different biological responses in Mucorales.</title>
        <authorList>
            <consortium name="Lawrence Berkeley National Laboratory"/>
            <person name="Lax C."/>
            <person name="Mondo S.J."/>
            <person name="Osorio-Concepcion M."/>
            <person name="Muszewska A."/>
            <person name="Corrochano-Luque M."/>
            <person name="Gutierrez G."/>
            <person name="Riley R."/>
            <person name="Lipzen A."/>
            <person name="Guo J."/>
            <person name="Hundley H."/>
            <person name="Amirebrahimi M."/>
            <person name="Ng V."/>
            <person name="Lorenzo-Gutierrez D."/>
            <person name="Binder U."/>
            <person name="Yang J."/>
            <person name="Song Y."/>
            <person name="Canovas D."/>
            <person name="Navarro E."/>
            <person name="Freitag M."/>
            <person name="Gabaldon T."/>
            <person name="Grigoriev I.V."/>
            <person name="Corrochano L.M."/>
            <person name="Nicolas F.E."/>
            <person name="Garre V."/>
        </authorList>
    </citation>
    <scope>NUCLEOTIDE SEQUENCE [LARGE SCALE GENOMIC DNA]</scope>
    <source>
        <strain evidence="2 3">L51</strain>
    </source>
</reference>
<keyword evidence="1" id="KW-0472">Membrane</keyword>
<evidence type="ECO:0000313" key="3">
    <source>
        <dbReference type="Proteomes" id="UP001448207"/>
    </source>
</evidence>
<proteinExistence type="predicted"/>
<evidence type="ECO:0000256" key="1">
    <source>
        <dbReference type="SAM" id="Phobius"/>
    </source>
</evidence>
<sequence length="102" mass="11567">MGFFFFLVFHALFNFLILVTFILLLNQNASKSCVHARGDILKVESSRLVTVKITTKSKSNNDFGHVNVGYNTPFCMSNRGDTDYPLTIYDISHLFAAQQNLE</sequence>
<accession>A0ABR3B5J8</accession>
<gene>
    <name evidence="2" type="ORF">J3Q64DRAFT_1696874</name>
</gene>
<evidence type="ECO:0000313" key="2">
    <source>
        <dbReference type="EMBL" id="KAL0090511.1"/>
    </source>
</evidence>
<feature type="transmembrane region" description="Helical" evidence="1">
    <location>
        <begin position="6"/>
        <end position="25"/>
    </location>
</feature>